<evidence type="ECO:0000256" key="2">
    <source>
        <dbReference type="ARBA" id="ARBA00008034"/>
    </source>
</evidence>
<dbReference type="GO" id="GO:0043190">
    <property type="term" value="C:ATP-binding cassette (ABC) transporter complex"/>
    <property type="evidence" value="ECO:0007669"/>
    <property type="project" value="InterPro"/>
</dbReference>
<evidence type="ECO:0000313" key="9">
    <source>
        <dbReference type="Proteomes" id="UP000229740"/>
    </source>
</evidence>
<dbReference type="AlphaFoldDB" id="A0A2G6E695"/>
<dbReference type="InterPro" id="IPR037294">
    <property type="entry name" value="ABC_BtuC-like"/>
</dbReference>
<keyword evidence="5 7" id="KW-0472">Membrane</keyword>
<reference evidence="8 9" key="1">
    <citation type="submission" date="2017-10" db="EMBL/GenBank/DDBJ databases">
        <title>Novel microbial diversity and functional potential in the marine mammal oral microbiome.</title>
        <authorList>
            <person name="Dudek N.K."/>
            <person name="Sun C.L."/>
            <person name="Burstein D."/>
            <person name="Kantor R.S."/>
            <person name="Aliaga Goltsman D.S."/>
            <person name="Bik E.M."/>
            <person name="Thomas B.C."/>
            <person name="Banfield J.F."/>
            <person name="Relman D.A."/>
        </authorList>
    </citation>
    <scope>NUCLEOTIDE SEQUENCE [LARGE SCALE GENOMIC DNA]</scope>
    <source>
        <strain evidence="8">DOLZORAL124_49_17</strain>
    </source>
</reference>
<feature type="transmembrane region" description="Helical" evidence="7">
    <location>
        <begin position="269"/>
        <end position="289"/>
    </location>
</feature>
<sequence length="300" mass="32095">MNALYDFIRATLQELALAGKVPESFQYAFVVNSLLCAIFIGPVLGGIGTMVVTKRLAFFSEAVGHAALTGVALGILWGEPSTSPYASMFGFCIVFGLSMNFTRNRTKMSSDTLIAVFLSISLAVGASLLLYVTRKVNVHILDNILFGSILTVNDTDMNVLIIIVLLCLALGMPYYNKMLLASFNPYLARVRGINVTLLDYLFIVMITVLTVAAVKIIGAVLVEALLIIPAAAARNLSRSIRGFFLYSMIFSTVSCLAGIIIPLEYDVPIPSGGAIILVAAGFFVITTAIKTVTKGLSDAA</sequence>
<feature type="transmembrane region" description="Helical" evidence="7">
    <location>
        <begin position="212"/>
        <end position="231"/>
    </location>
</feature>
<dbReference type="EMBL" id="PDPS01000026">
    <property type="protein sequence ID" value="PID57609.1"/>
    <property type="molecule type" value="Genomic_DNA"/>
</dbReference>
<evidence type="ECO:0000256" key="1">
    <source>
        <dbReference type="ARBA" id="ARBA00004141"/>
    </source>
</evidence>
<dbReference type="GO" id="GO:0055085">
    <property type="term" value="P:transmembrane transport"/>
    <property type="evidence" value="ECO:0007669"/>
    <property type="project" value="InterPro"/>
</dbReference>
<gene>
    <name evidence="8" type="ORF">CSB45_07225</name>
</gene>
<keyword evidence="6" id="KW-0813">Transport</keyword>
<dbReference type="CDD" id="cd06550">
    <property type="entry name" value="TM_ABC_iron-siderophores_like"/>
    <property type="match status" value="1"/>
</dbReference>
<evidence type="ECO:0000313" key="8">
    <source>
        <dbReference type="EMBL" id="PID57609.1"/>
    </source>
</evidence>
<dbReference type="PANTHER" id="PTHR30477:SF18">
    <property type="entry name" value="METAL TRANSPORT SYSTEM MEMBRANE PROTEIN CT_417-RELATED"/>
    <property type="match status" value="1"/>
</dbReference>
<comment type="similarity">
    <text evidence="2 6">Belongs to the ABC-3 integral membrane protein family.</text>
</comment>
<evidence type="ECO:0000256" key="7">
    <source>
        <dbReference type="SAM" id="Phobius"/>
    </source>
</evidence>
<name>A0A2G6E695_9BACT</name>
<feature type="transmembrane region" description="Helical" evidence="7">
    <location>
        <begin position="56"/>
        <end position="77"/>
    </location>
</feature>
<proteinExistence type="inferred from homology"/>
<dbReference type="Pfam" id="PF00950">
    <property type="entry name" value="ABC-3"/>
    <property type="match status" value="1"/>
</dbReference>
<dbReference type="GO" id="GO:0010043">
    <property type="term" value="P:response to zinc ion"/>
    <property type="evidence" value="ECO:0007669"/>
    <property type="project" value="TreeGrafter"/>
</dbReference>
<evidence type="ECO:0000256" key="3">
    <source>
        <dbReference type="ARBA" id="ARBA00022692"/>
    </source>
</evidence>
<keyword evidence="4 7" id="KW-1133">Transmembrane helix</keyword>
<comment type="caution">
    <text evidence="8">The sequence shown here is derived from an EMBL/GenBank/DDBJ whole genome shotgun (WGS) entry which is preliminary data.</text>
</comment>
<protein>
    <submittedName>
        <fullName evidence="8">Zinc ABC transporter permease</fullName>
    </submittedName>
</protein>
<feature type="transmembrane region" description="Helical" evidence="7">
    <location>
        <begin position="113"/>
        <end position="132"/>
    </location>
</feature>
<dbReference type="PANTHER" id="PTHR30477">
    <property type="entry name" value="ABC-TRANSPORTER METAL-BINDING PROTEIN"/>
    <property type="match status" value="1"/>
</dbReference>
<evidence type="ECO:0000256" key="4">
    <source>
        <dbReference type="ARBA" id="ARBA00022989"/>
    </source>
</evidence>
<feature type="transmembrane region" description="Helical" evidence="7">
    <location>
        <begin position="243"/>
        <end position="263"/>
    </location>
</feature>
<feature type="transmembrane region" description="Helical" evidence="7">
    <location>
        <begin position="83"/>
        <end position="101"/>
    </location>
</feature>
<evidence type="ECO:0000256" key="6">
    <source>
        <dbReference type="RuleBase" id="RU003943"/>
    </source>
</evidence>
<comment type="subcellular location">
    <subcellularLocation>
        <location evidence="6">Cell membrane</location>
        <topology evidence="6">Multi-pass membrane protein</topology>
    </subcellularLocation>
    <subcellularLocation>
        <location evidence="1">Membrane</location>
        <topology evidence="1">Multi-pass membrane protein</topology>
    </subcellularLocation>
</comment>
<dbReference type="InterPro" id="IPR001626">
    <property type="entry name" value="ABC_TroCD"/>
</dbReference>
<accession>A0A2G6E695</accession>
<evidence type="ECO:0000256" key="5">
    <source>
        <dbReference type="ARBA" id="ARBA00023136"/>
    </source>
</evidence>
<dbReference type="SUPFAM" id="SSF81345">
    <property type="entry name" value="ABC transporter involved in vitamin B12 uptake, BtuC"/>
    <property type="match status" value="1"/>
</dbReference>
<dbReference type="Proteomes" id="UP000229740">
    <property type="component" value="Unassembled WGS sequence"/>
</dbReference>
<dbReference type="Gene3D" id="1.10.3470.10">
    <property type="entry name" value="ABC transporter involved in vitamin B12 uptake, BtuC"/>
    <property type="match status" value="1"/>
</dbReference>
<feature type="transmembrane region" description="Helical" evidence="7">
    <location>
        <begin position="187"/>
        <end position="206"/>
    </location>
</feature>
<keyword evidence="3 6" id="KW-0812">Transmembrane</keyword>
<organism evidence="8 9">
    <name type="scientific">candidate division KSB3 bacterium</name>
    <dbReference type="NCBI Taxonomy" id="2044937"/>
    <lineage>
        <taxon>Bacteria</taxon>
        <taxon>candidate division KSB3</taxon>
    </lineage>
</organism>
<feature type="transmembrane region" description="Helical" evidence="7">
    <location>
        <begin position="25"/>
        <end position="44"/>
    </location>
</feature>
<feature type="transmembrane region" description="Helical" evidence="7">
    <location>
        <begin position="157"/>
        <end position="175"/>
    </location>
</feature>